<gene>
    <name evidence="1" type="ORF">SAMN06265338_11287</name>
</gene>
<reference evidence="2" key="1">
    <citation type="submission" date="2017-06" db="EMBL/GenBank/DDBJ databases">
        <authorList>
            <person name="Varghese N."/>
            <person name="Submissions S."/>
        </authorList>
    </citation>
    <scope>NUCLEOTIDE SEQUENCE [LARGE SCALE GENOMIC DNA]</scope>
    <source>
        <strain evidence="2">DSM 137</strain>
    </source>
</reference>
<protein>
    <submittedName>
        <fullName evidence="1">Uncharacterized protein</fullName>
    </submittedName>
</protein>
<accession>A0A212S4P0</accession>
<sequence length="263" mass="25121">MQGDNALLSLADKVWSVSPEAAKATTPYQDNAAQTNFWAGFVAASNSLGQQAEALVGSGNAAAIAKLTGQLHNFETNTQAFDTSQGGIFAARFDNELKGNQSTTGAEVNALIQGLMTGDKALVTANAADVSSNNVPVGGGTFNTDATTAAQALSTATGLPANMAASPDLTAAPGAAVADMGGAGNGGAAAAGGGMAAGGAGAGGAAAGGMGAGHGFGHGAGPGVGAGGAGAGTPPAAAHHPAIADALHPFDPGQHHTFHHMWG</sequence>
<proteinExistence type="predicted"/>
<organism evidence="1 2">
    <name type="scientific">Rhodoblastus acidophilus</name>
    <name type="common">Rhodopseudomonas acidophila</name>
    <dbReference type="NCBI Taxonomy" id="1074"/>
    <lineage>
        <taxon>Bacteria</taxon>
        <taxon>Pseudomonadati</taxon>
        <taxon>Pseudomonadota</taxon>
        <taxon>Alphaproteobacteria</taxon>
        <taxon>Hyphomicrobiales</taxon>
        <taxon>Rhodoblastaceae</taxon>
        <taxon>Rhodoblastus</taxon>
    </lineage>
</organism>
<name>A0A212S4P0_RHOAC</name>
<evidence type="ECO:0000313" key="1">
    <source>
        <dbReference type="EMBL" id="SNB80178.1"/>
    </source>
</evidence>
<dbReference type="EMBL" id="FYDG01000012">
    <property type="protein sequence ID" value="SNB80178.1"/>
    <property type="molecule type" value="Genomic_DNA"/>
</dbReference>
<dbReference type="AlphaFoldDB" id="A0A212S4P0"/>
<dbReference type="Proteomes" id="UP000198418">
    <property type="component" value="Unassembled WGS sequence"/>
</dbReference>
<keyword evidence="2" id="KW-1185">Reference proteome</keyword>
<dbReference type="OrthoDB" id="8186113at2"/>
<dbReference type="RefSeq" id="WP_158255246.1">
    <property type="nucleotide sequence ID" value="NZ_FYDG01000012.1"/>
</dbReference>
<evidence type="ECO:0000313" key="2">
    <source>
        <dbReference type="Proteomes" id="UP000198418"/>
    </source>
</evidence>